<dbReference type="InterPro" id="IPR039422">
    <property type="entry name" value="MarR/SlyA-like"/>
</dbReference>
<dbReference type="SUPFAM" id="SSF46785">
    <property type="entry name" value="Winged helix' DNA-binding domain"/>
    <property type="match status" value="1"/>
</dbReference>
<dbReference type="AlphaFoldDB" id="A0A5E7A2I5"/>
<dbReference type="GO" id="GO:0006950">
    <property type="term" value="P:response to stress"/>
    <property type="evidence" value="ECO:0007669"/>
    <property type="project" value="TreeGrafter"/>
</dbReference>
<dbReference type="PROSITE" id="PS50995">
    <property type="entry name" value="HTH_MARR_2"/>
    <property type="match status" value="1"/>
</dbReference>
<evidence type="ECO:0000259" key="1">
    <source>
        <dbReference type="PROSITE" id="PS50995"/>
    </source>
</evidence>
<evidence type="ECO:0000313" key="2">
    <source>
        <dbReference type="EMBL" id="VVN73122.1"/>
    </source>
</evidence>
<feature type="domain" description="HTH marR-type" evidence="1">
    <location>
        <begin position="3"/>
        <end position="135"/>
    </location>
</feature>
<reference evidence="2 3" key="1">
    <citation type="submission" date="2019-09" db="EMBL/GenBank/DDBJ databases">
        <authorList>
            <person name="Chandra G."/>
            <person name="Truman W A."/>
        </authorList>
    </citation>
    <scope>NUCLEOTIDE SEQUENCE [LARGE SCALE GENOMIC DNA]</scope>
    <source>
        <strain evidence="2">PS710</strain>
    </source>
</reference>
<dbReference type="EMBL" id="CABVHW010000001">
    <property type="protein sequence ID" value="VVN73122.1"/>
    <property type="molecule type" value="Genomic_DNA"/>
</dbReference>
<dbReference type="PANTHER" id="PTHR33164">
    <property type="entry name" value="TRANSCRIPTIONAL REGULATOR, MARR FAMILY"/>
    <property type="match status" value="1"/>
</dbReference>
<evidence type="ECO:0000313" key="3">
    <source>
        <dbReference type="Proteomes" id="UP000381093"/>
    </source>
</evidence>
<dbReference type="Pfam" id="PF01047">
    <property type="entry name" value="MarR"/>
    <property type="match status" value="1"/>
</dbReference>
<dbReference type="SMART" id="SM00347">
    <property type="entry name" value="HTH_MARR"/>
    <property type="match status" value="1"/>
</dbReference>
<name>A0A5E7A2I5_PSEFL</name>
<protein>
    <submittedName>
        <fullName evidence="2">HTH-type transcriptional repressor NicR</fullName>
    </submittedName>
</protein>
<accession>A0A5E7A2I5</accession>
<dbReference type="InterPro" id="IPR036388">
    <property type="entry name" value="WH-like_DNA-bd_sf"/>
</dbReference>
<dbReference type="InterPro" id="IPR000835">
    <property type="entry name" value="HTH_MarR-typ"/>
</dbReference>
<organism evidence="2 3">
    <name type="scientific">Pseudomonas fluorescens</name>
    <dbReference type="NCBI Taxonomy" id="294"/>
    <lineage>
        <taxon>Bacteria</taxon>
        <taxon>Pseudomonadati</taxon>
        <taxon>Pseudomonadota</taxon>
        <taxon>Gammaproteobacteria</taxon>
        <taxon>Pseudomonadales</taxon>
        <taxon>Pseudomonadaceae</taxon>
        <taxon>Pseudomonas</taxon>
    </lineage>
</organism>
<dbReference type="InterPro" id="IPR036390">
    <property type="entry name" value="WH_DNA-bd_sf"/>
</dbReference>
<dbReference type="GO" id="GO:0003700">
    <property type="term" value="F:DNA-binding transcription factor activity"/>
    <property type="evidence" value="ECO:0007669"/>
    <property type="project" value="InterPro"/>
</dbReference>
<proteinExistence type="predicted"/>
<dbReference type="Gene3D" id="1.10.10.10">
    <property type="entry name" value="Winged helix-like DNA-binding domain superfamily/Winged helix DNA-binding domain"/>
    <property type="match status" value="1"/>
</dbReference>
<sequence>MHAPRVGTLIRRLHQRNQAVWSTLCIDPKITSVQTATLSILLDEGPISLSEIGVLASMDLATTRGVVDRLKAQNLITLVKDEGDKRKVIAELTAQGKSYVEAMLPVMDIILDKTLEPLNPAERLAFEFILRKILTSEIDYNPEIATDD</sequence>
<dbReference type="PANTHER" id="PTHR33164:SF95">
    <property type="entry name" value="TRANSCRIPTIONAL REGULATOR"/>
    <property type="match status" value="1"/>
</dbReference>
<gene>
    <name evidence="2" type="primary">nicR</name>
    <name evidence="2" type="ORF">PS710_00566</name>
</gene>
<dbReference type="Proteomes" id="UP000381093">
    <property type="component" value="Unassembled WGS sequence"/>
</dbReference>